<evidence type="ECO:0000313" key="2">
    <source>
        <dbReference type="Proteomes" id="UP000297245"/>
    </source>
</evidence>
<dbReference type="EMBL" id="ML182223">
    <property type="protein sequence ID" value="THU75394.1"/>
    <property type="molecule type" value="Genomic_DNA"/>
</dbReference>
<reference evidence="1 2" key="1">
    <citation type="journal article" date="2019" name="Nat. Ecol. Evol.">
        <title>Megaphylogeny resolves global patterns of mushroom evolution.</title>
        <authorList>
            <person name="Varga T."/>
            <person name="Krizsan K."/>
            <person name="Foldi C."/>
            <person name="Dima B."/>
            <person name="Sanchez-Garcia M."/>
            <person name="Sanchez-Ramirez S."/>
            <person name="Szollosi G.J."/>
            <person name="Szarkandi J.G."/>
            <person name="Papp V."/>
            <person name="Albert L."/>
            <person name="Andreopoulos W."/>
            <person name="Angelini C."/>
            <person name="Antonin V."/>
            <person name="Barry K.W."/>
            <person name="Bougher N.L."/>
            <person name="Buchanan P."/>
            <person name="Buyck B."/>
            <person name="Bense V."/>
            <person name="Catcheside P."/>
            <person name="Chovatia M."/>
            <person name="Cooper J."/>
            <person name="Damon W."/>
            <person name="Desjardin D."/>
            <person name="Finy P."/>
            <person name="Geml J."/>
            <person name="Haridas S."/>
            <person name="Hughes K."/>
            <person name="Justo A."/>
            <person name="Karasinski D."/>
            <person name="Kautmanova I."/>
            <person name="Kiss B."/>
            <person name="Kocsube S."/>
            <person name="Kotiranta H."/>
            <person name="LaButti K.M."/>
            <person name="Lechner B.E."/>
            <person name="Liimatainen K."/>
            <person name="Lipzen A."/>
            <person name="Lukacs Z."/>
            <person name="Mihaltcheva S."/>
            <person name="Morgado L.N."/>
            <person name="Niskanen T."/>
            <person name="Noordeloos M.E."/>
            <person name="Ohm R.A."/>
            <person name="Ortiz-Santana B."/>
            <person name="Ovrebo C."/>
            <person name="Racz N."/>
            <person name="Riley R."/>
            <person name="Savchenko A."/>
            <person name="Shiryaev A."/>
            <person name="Soop K."/>
            <person name="Spirin V."/>
            <person name="Szebenyi C."/>
            <person name="Tomsovsky M."/>
            <person name="Tulloss R.E."/>
            <person name="Uehling J."/>
            <person name="Grigoriev I.V."/>
            <person name="Vagvolgyi C."/>
            <person name="Papp T."/>
            <person name="Martin F.M."/>
            <person name="Miettinen O."/>
            <person name="Hibbett D.S."/>
            <person name="Nagy L.G."/>
        </authorList>
    </citation>
    <scope>NUCLEOTIDE SEQUENCE [LARGE SCALE GENOMIC DNA]</scope>
    <source>
        <strain evidence="1 2">CBS 962.96</strain>
    </source>
</reference>
<dbReference type="Proteomes" id="UP000297245">
    <property type="component" value="Unassembled WGS sequence"/>
</dbReference>
<name>A0A4S8KIW1_DENBC</name>
<sequence length="141" mass="16306">MSNIDQVVRQTLNMPMEQVLTSLNNAPNLFIIWSRYREKWRSTFPSYQQLLSKGPTSTNYRVHSNAIGSTCMRTRLFDTITAFLRDDPDPSLAKVDKVVNTCLETLSCSRCSVVESDEEWKVWRVKVGEAIRALPKWEDFV</sequence>
<proteinExistence type="predicted"/>
<gene>
    <name evidence="1" type="ORF">K435DRAFT_913138</name>
</gene>
<accession>A0A4S8KIW1</accession>
<keyword evidence="2" id="KW-1185">Reference proteome</keyword>
<organism evidence="1 2">
    <name type="scientific">Dendrothele bispora (strain CBS 962.96)</name>
    <dbReference type="NCBI Taxonomy" id="1314807"/>
    <lineage>
        <taxon>Eukaryota</taxon>
        <taxon>Fungi</taxon>
        <taxon>Dikarya</taxon>
        <taxon>Basidiomycota</taxon>
        <taxon>Agaricomycotina</taxon>
        <taxon>Agaricomycetes</taxon>
        <taxon>Agaricomycetidae</taxon>
        <taxon>Agaricales</taxon>
        <taxon>Agaricales incertae sedis</taxon>
        <taxon>Dendrothele</taxon>
    </lineage>
</organism>
<evidence type="ECO:0000313" key="1">
    <source>
        <dbReference type="EMBL" id="THU75394.1"/>
    </source>
</evidence>
<protein>
    <submittedName>
        <fullName evidence="1">Uncharacterized protein</fullName>
    </submittedName>
</protein>
<dbReference type="AlphaFoldDB" id="A0A4S8KIW1"/>